<dbReference type="EMBL" id="BDDD01000201">
    <property type="protein sequence ID" value="GAV61456.1"/>
    <property type="molecule type" value="Genomic_DNA"/>
</dbReference>
<keyword evidence="2" id="KW-1185">Reference proteome</keyword>
<gene>
    <name evidence="1" type="ORF">CFOL_v3_04983</name>
</gene>
<comment type="caution">
    <text evidence="1">The sequence shown here is derived from an EMBL/GenBank/DDBJ whole genome shotgun (WGS) entry which is preliminary data.</text>
</comment>
<dbReference type="InParanoid" id="A0A1Q3B0B8"/>
<dbReference type="PANTHER" id="PTHR31286:SF62">
    <property type="entry name" value="ZINC FINGER, CCHC-TYPE-LIKE PROTEIN"/>
    <property type="match status" value="1"/>
</dbReference>
<protein>
    <submittedName>
        <fullName evidence="1">DUF4283 domain-containing protein/zf-CCHC_4 domain-containing protein</fullName>
    </submittedName>
</protein>
<proteinExistence type="predicted"/>
<reference evidence="2" key="1">
    <citation type="submission" date="2016-04" db="EMBL/GenBank/DDBJ databases">
        <title>Cephalotus genome sequencing.</title>
        <authorList>
            <person name="Fukushima K."/>
            <person name="Hasebe M."/>
            <person name="Fang X."/>
        </authorList>
    </citation>
    <scope>NUCLEOTIDE SEQUENCE [LARGE SCALE GENOMIC DNA]</scope>
    <source>
        <strain evidence="2">cv. St1</strain>
    </source>
</reference>
<name>A0A1Q3B0B8_CEPFO</name>
<dbReference type="InterPro" id="IPR040256">
    <property type="entry name" value="At4g02000-like"/>
</dbReference>
<dbReference type="Proteomes" id="UP000187406">
    <property type="component" value="Unassembled WGS sequence"/>
</dbReference>
<feature type="non-terminal residue" evidence="1">
    <location>
        <position position="133"/>
    </location>
</feature>
<sequence>RARVIAASPWLFDRHVLLLRPLEEEVHPLAINLSFVSFLMRVYGVPYLGMKVKVGESIGKTVRLVEKVEVVHGKGGNGSYFRIIVMMDVQIPIKIGLNLSLGKEGKTWIVFKYECIAMFCHRDNCMGHQEKHC</sequence>
<dbReference type="AlphaFoldDB" id="A0A1Q3B0B8"/>
<evidence type="ECO:0000313" key="2">
    <source>
        <dbReference type="Proteomes" id="UP000187406"/>
    </source>
</evidence>
<organism evidence="1 2">
    <name type="scientific">Cephalotus follicularis</name>
    <name type="common">Albany pitcher plant</name>
    <dbReference type="NCBI Taxonomy" id="3775"/>
    <lineage>
        <taxon>Eukaryota</taxon>
        <taxon>Viridiplantae</taxon>
        <taxon>Streptophyta</taxon>
        <taxon>Embryophyta</taxon>
        <taxon>Tracheophyta</taxon>
        <taxon>Spermatophyta</taxon>
        <taxon>Magnoliopsida</taxon>
        <taxon>eudicotyledons</taxon>
        <taxon>Gunneridae</taxon>
        <taxon>Pentapetalae</taxon>
        <taxon>rosids</taxon>
        <taxon>fabids</taxon>
        <taxon>Oxalidales</taxon>
        <taxon>Cephalotaceae</taxon>
        <taxon>Cephalotus</taxon>
    </lineage>
</organism>
<evidence type="ECO:0000313" key="1">
    <source>
        <dbReference type="EMBL" id="GAV61456.1"/>
    </source>
</evidence>
<feature type="non-terminal residue" evidence="1">
    <location>
        <position position="1"/>
    </location>
</feature>
<dbReference type="OrthoDB" id="1683397at2759"/>
<accession>A0A1Q3B0B8</accession>
<dbReference type="PANTHER" id="PTHR31286">
    <property type="entry name" value="GLYCINE-RICH CELL WALL STRUCTURAL PROTEIN 1.8-LIKE"/>
    <property type="match status" value="1"/>
</dbReference>